<comment type="caution">
    <text evidence="3">The sequence shown here is derived from an EMBL/GenBank/DDBJ whole genome shotgun (WGS) entry which is preliminary data.</text>
</comment>
<accession>A0A6N8IYG3</accession>
<proteinExistence type="predicted"/>
<feature type="transmembrane region" description="Helical" evidence="2">
    <location>
        <begin position="49"/>
        <end position="73"/>
    </location>
</feature>
<protein>
    <submittedName>
        <fullName evidence="3">DUF3016 domain-containing protein</fullName>
    </submittedName>
</protein>
<dbReference type="EMBL" id="WSEL01000009">
    <property type="protein sequence ID" value="MVQ31867.1"/>
    <property type="molecule type" value="Genomic_DNA"/>
</dbReference>
<dbReference type="InterPro" id="IPR021557">
    <property type="entry name" value="DUF3016"/>
</dbReference>
<keyword evidence="2" id="KW-1133">Transmembrane helix</keyword>
<reference evidence="3 4" key="1">
    <citation type="submission" date="2019-12" db="EMBL/GenBank/DDBJ databases">
        <authorList>
            <person name="Huq M.A."/>
        </authorList>
    </citation>
    <scope>NUCLEOTIDE SEQUENCE [LARGE SCALE GENOMIC DNA]</scope>
    <source>
        <strain evidence="3 4">MAH-25</strain>
    </source>
</reference>
<evidence type="ECO:0000313" key="4">
    <source>
        <dbReference type="Proteomes" id="UP000469385"/>
    </source>
</evidence>
<dbReference type="AlphaFoldDB" id="A0A6N8IYG3"/>
<keyword evidence="2" id="KW-0812">Transmembrane</keyword>
<name>A0A6N8IYG3_9BURK</name>
<feature type="region of interest" description="Disordered" evidence="1">
    <location>
        <begin position="1"/>
        <end position="42"/>
    </location>
</feature>
<dbReference type="Pfam" id="PF11454">
    <property type="entry name" value="DUF3016"/>
    <property type="match status" value="1"/>
</dbReference>
<dbReference type="Proteomes" id="UP000469385">
    <property type="component" value="Unassembled WGS sequence"/>
</dbReference>
<evidence type="ECO:0000313" key="3">
    <source>
        <dbReference type="EMBL" id="MVQ31867.1"/>
    </source>
</evidence>
<evidence type="ECO:0000256" key="1">
    <source>
        <dbReference type="SAM" id="MobiDB-lite"/>
    </source>
</evidence>
<keyword evidence="2" id="KW-0472">Membrane</keyword>
<evidence type="ECO:0000256" key="2">
    <source>
        <dbReference type="SAM" id="Phobius"/>
    </source>
</evidence>
<sequence>MRWPRVASTTPARPWRAARGEPLLRDGTAQPSPGSKTIRKESPMRTERIVLVGLGLLMAGVLAHAGEVSVTFFEPEKSTDGSSITPYATQKSRAEVQRELERHLQRLGRRHLAADESLAVEVGDVDLAGRYEPFRFRGSVRVVRDITWPRMGVRYTLSRAGQVVATGQEQVSDMNYLWTGQRYSGTDPFRYEKAMLDDWFEKRFAAKP</sequence>
<keyword evidence="4" id="KW-1185">Reference proteome</keyword>
<gene>
    <name evidence="3" type="ORF">GON04_20585</name>
</gene>
<organism evidence="3 4">
    <name type="scientific">Ramlibacter pinisoli</name>
    <dbReference type="NCBI Taxonomy" id="2682844"/>
    <lineage>
        <taxon>Bacteria</taxon>
        <taxon>Pseudomonadati</taxon>
        <taxon>Pseudomonadota</taxon>
        <taxon>Betaproteobacteria</taxon>
        <taxon>Burkholderiales</taxon>
        <taxon>Comamonadaceae</taxon>
        <taxon>Ramlibacter</taxon>
    </lineage>
</organism>